<dbReference type="Proteomes" id="UP000328092">
    <property type="component" value="Unassembled WGS sequence"/>
</dbReference>
<dbReference type="PROSITE" id="PS00330">
    <property type="entry name" value="HEMOLYSIN_CALCIUM"/>
    <property type="match status" value="3"/>
</dbReference>
<dbReference type="SUPFAM" id="SSF51120">
    <property type="entry name" value="beta-Roll"/>
    <property type="match status" value="1"/>
</dbReference>
<dbReference type="OrthoDB" id="6756629at2"/>
<dbReference type="RefSeq" id="WP_139862407.1">
    <property type="nucleotide sequence ID" value="NZ_CAADFC020000021.1"/>
</dbReference>
<dbReference type="InterPro" id="IPR010221">
    <property type="entry name" value="VCBS_dom"/>
</dbReference>
<dbReference type="InterPro" id="IPR011049">
    <property type="entry name" value="Serralysin-like_metalloprot_C"/>
</dbReference>
<feature type="domain" description="RapA2 cadherin-like" evidence="2">
    <location>
        <begin position="675"/>
        <end position="744"/>
    </location>
</feature>
<dbReference type="PANTHER" id="PTHR14139:SF2">
    <property type="entry name" value="CALSYNTENIN-1"/>
    <property type="match status" value="1"/>
</dbReference>
<dbReference type="InterPro" id="IPR001343">
    <property type="entry name" value="Hemolysn_Ca-bd"/>
</dbReference>
<evidence type="ECO:0000259" key="2">
    <source>
        <dbReference type="Pfam" id="PF17803"/>
    </source>
</evidence>
<protein>
    <submittedName>
        <fullName evidence="3">Leukotoxin</fullName>
    </submittedName>
</protein>
<accession>A0A508TJV6</accession>
<sequence>MASASGTTILSGTQSNDNLVGGSGNDILSGGAGNDRLNGGSGDDILNGGSGFDVLLGGSGTDILIYKAFENQYILGSTGFSAATQQISGGVAYSGADQTTLGSVGTQSTITGSSFPGYDSYNGGSGAVQLGKAGATPDVDTLQIWLSTAQLADSNIQAEISYYKNVWVPAHINAQTGQSDETIYTFKTLNLQVAAIEKVEVRDSAGVLTIAAKSDTASATEAGGVNNGTPGVNPTGNVLTNDFDFSSATKSVAGVVAGTTSATLSTGAGSDIVGAHGTLHLNADGSYTYNVNNADTAVNALPTFNDTLTDTFSYTVKDTAGATATTTLTVTIHGANDAATITASAGEDTSVTEAGAGNATVQATAGDASAGGTLTVHDVDAGQAHFAAVDPTALAGTYGNFTFDPATGVWGYTLDNSKTATEALIAGQPATDTLTVTSADGSASQTITVNIIGANDAATITASGSEDTSVTEAGGVNNTTAGDPSASGQLTVSDVDAGQDHFATPASLNGTYGTFTFDTTTGAWTYTLDDTRSATQALIAGQATTDTLTVASADNSASHDIVVNITGANDTAAIGVVAGGDYAASEAGGVNNTTAGDPSASGQLTVSDVDAGQDHFATPASLNGTYGTFTFDTTTGAWTYTLDDTRSATQALIAGQATTDTLTVASADNSASHDIVVNITGANDAATITGTPSGSVTEDGGLTAGNTLTANDVDTGQNHFQAPASLAGTYGTFTFNALSGVWGYTLGNGQANVQALAGGTQVHDTLTVKSFDGTATQVIDVTINGANDAPVLDATKTPVLASENQGVGAPVGAVGTLVSALVDLNPPVGGLDNVTDADTGAVTGIALVGTDTSHGTWFFSTNNGGTWTAVGTVSNTSALLLSADANTRLYFQPSPGFAGTDTGAITFRAWDQTSGSNGATGVNTSSNGGTTAFSTATDTANITINATNVAPVVDLNGPGAGNDATASYPSQTAPLAIVPTATISDSDSTNLTSLTITLTNPQDNSSGTGIREILSLNAAASSAATAAGLTVSFTSTVTNNTDPVTLSITGSASVSTYQTILRGLQYADTKSGAHIDSPARIINVVASDGTSSSVVHTITLSVAKPAGVAGSEINLALNDPADHVGATTVTVTGVPSGWTLNEGTHNSDGSWTVTTNNVSSLAITSPVDYVGAAVLNVALAWTNSDGSIGHATVIDNVEAYAPGSPIFAVAGTDTLTASSGSDVLVFSQPIGHDVVYSFDAMHDMIDLVGYVGFGSFADIQAHTVDDGAGNAVITLGEGQSITLYGVGAASLSADDFAFNQTPFTENPITMTIDDGAILPLSGVIHNTGTIALNSAGAETDLQLVGHGITLEGGGQLIMSDNAGNFIAGASSDVTFTNVDNIISGAGHLGAGLMVLVNEGTIIATGTNSLDIDTGTNSITNSGTLEAIGSGGLVVHNDIVNDGVLWANGGNVTVEGNVSGTGSAIISGMATLEFAATSTGNVAFAAGSSGTLALDHAFDFSGIVSGMTSENHLDLLDFNFADTTLNYTANAEGTGGTLSATDGVHTASIALIGQYDPAGFQTEADKGAGTLINYHLLA</sequence>
<dbReference type="PANTHER" id="PTHR14139">
    <property type="entry name" value="CALSYNTENIN"/>
    <property type="match status" value="1"/>
</dbReference>
<dbReference type="GO" id="GO:0005509">
    <property type="term" value="F:calcium ion binding"/>
    <property type="evidence" value="ECO:0007669"/>
    <property type="project" value="InterPro"/>
</dbReference>
<dbReference type="PRINTS" id="PR00313">
    <property type="entry name" value="CABNDNGRPT"/>
</dbReference>
<dbReference type="Pfam" id="PF00353">
    <property type="entry name" value="HemolysinCabind"/>
    <property type="match status" value="1"/>
</dbReference>
<evidence type="ECO:0000313" key="3">
    <source>
        <dbReference type="EMBL" id="VIO74647.1"/>
    </source>
</evidence>
<dbReference type="Pfam" id="PF17803">
    <property type="entry name" value="Cadherin_4"/>
    <property type="match status" value="1"/>
</dbReference>
<dbReference type="InterPro" id="IPR013783">
    <property type="entry name" value="Ig-like_fold"/>
</dbReference>
<reference evidence="3" key="1">
    <citation type="submission" date="2019-02" db="EMBL/GenBank/DDBJ databases">
        <authorList>
            <person name="Pothier F.J."/>
        </authorList>
    </citation>
    <scope>NUCLEOTIDE SEQUENCE</scope>
    <source>
        <strain evidence="3">CI-1B</strain>
    </source>
</reference>
<organism evidence="3 4">
    <name type="scientific">Bradyrhizobium ivorense</name>
    <dbReference type="NCBI Taxonomy" id="2511166"/>
    <lineage>
        <taxon>Bacteria</taxon>
        <taxon>Pseudomonadati</taxon>
        <taxon>Pseudomonadota</taxon>
        <taxon>Alphaproteobacteria</taxon>
        <taxon>Hyphomicrobiales</taxon>
        <taxon>Nitrobacteraceae</taxon>
        <taxon>Bradyrhizobium</taxon>
    </lineage>
</organism>
<keyword evidence="4" id="KW-1185">Reference proteome</keyword>
<dbReference type="Gene3D" id="2.60.40.10">
    <property type="entry name" value="Immunoglobulins"/>
    <property type="match status" value="4"/>
</dbReference>
<dbReference type="InterPro" id="IPR040853">
    <property type="entry name" value="RapA2_cadherin-like"/>
</dbReference>
<feature type="region of interest" description="Disordered" evidence="1">
    <location>
        <begin position="465"/>
        <end position="488"/>
    </location>
</feature>
<evidence type="ECO:0000313" key="4">
    <source>
        <dbReference type="Proteomes" id="UP000328092"/>
    </source>
</evidence>
<comment type="caution">
    <text evidence="3">The sequence shown here is derived from an EMBL/GenBank/DDBJ whole genome shotgun (WGS) entry which is preliminary data.</text>
</comment>
<name>A0A508TJV6_9BRAD</name>
<dbReference type="EMBL" id="CAADFC020000021">
    <property type="protein sequence ID" value="VIO74647.1"/>
    <property type="molecule type" value="Genomic_DNA"/>
</dbReference>
<dbReference type="InterPro" id="IPR018511">
    <property type="entry name" value="Hemolysin-typ_Ca-bd_CS"/>
</dbReference>
<dbReference type="Pfam" id="PF17963">
    <property type="entry name" value="Big_9"/>
    <property type="match status" value="1"/>
</dbReference>
<dbReference type="Gene3D" id="2.150.10.10">
    <property type="entry name" value="Serralysin-like metalloprotease, C-terminal"/>
    <property type="match status" value="2"/>
</dbReference>
<dbReference type="NCBIfam" id="TIGR01965">
    <property type="entry name" value="VCBS_repeat"/>
    <property type="match status" value="5"/>
</dbReference>
<evidence type="ECO:0000256" key="1">
    <source>
        <dbReference type="SAM" id="MobiDB-lite"/>
    </source>
</evidence>
<proteinExistence type="predicted"/>
<gene>
    <name evidence="3" type="primary">ltxA_1</name>
    <name evidence="3" type="ORF">CI1B_54210</name>
</gene>